<dbReference type="InterPro" id="IPR036388">
    <property type="entry name" value="WH-like_DNA-bd_sf"/>
</dbReference>
<evidence type="ECO:0000259" key="2">
    <source>
        <dbReference type="PROSITE" id="PS50995"/>
    </source>
</evidence>
<comment type="caution">
    <text evidence="3">The sequence shown here is derived from an EMBL/GenBank/DDBJ whole genome shotgun (WGS) entry which is preliminary data.</text>
</comment>
<dbReference type="InterPro" id="IPR036390">
    <property type="entry name" value="WH_DNA-bd_sf"/>
</dbReference>
<evidence type="ECO:0000256" key="1">
    <source>
        <dbReference type="SAM" id="MobiDB-lite"/>
    </source>
</evidence>
<keyword evidence="3" id="KW-0238">DNA-binding</keyword>
<dbReference type="PANTHER" id="PTHR33164:SF43">
    <property type="entry name" value="HTH-TYPE TRANSCRIPTIONAL REPRESSOR YETL"/>
    <property type="match status" value="1"/>
</dbReference>
<dbReference type="SMART" id="SM00347">
    <property type="entry name" value="HTH_MARR"/>
    <property type="match status" value="1"/>
</dbReference>
<dbReference type="AlphaFoldDB" id="A0A3N1D3Z5"/>
<dbReference type="InterPro" id="IPR000835">
    <property type="entry name" value="HTH_MarR-typ"/>
</dbReference>
<keyword evidence="4" id="KW-1185">Reference proteome</keyword>
<dbReference type="Pfam" id="PF12802">
    <property type="entry name" value="MarR_2"/>
    <property type="match status" value="1"/>
</dbReference>
<dbReference type="Gene3D" id="1.10.10.10">
    <property type="entry name" value="Winged helix-like DNA-binding domain superfamily/Winged helix DNA-binding domain"/>
    <property type="match status" value="1"/>
</dbReference>
<organism evidence="3 4">
    <name type="scientific">Actinocorallia herbida</name>
    <dbReference type="NCBI Taxonomy" id="58109"/>
    <lineage>
        <taxon>Bacteria</taxon>
        <taxon>Bacillati</taxon>
        <taxon>Actinomycetota</taxon>
        <taxon>Actinomycetes</taxon>
        <taxon>Streptosporangiales</taxon>
        <taxon>Thermomonosporaceae</taxon>
        <taxon>Actinocorallia</taxon>
    </lineage>
</organism>
<dbReference type="GO" id="GO:0003677">
    <property type="term" value="F:DNA binding"/>
    <property type="evidence" value="ECO:0007669"/>
    <property type="project" value="UniProtKB-KW"/>
</dbReference>
<feature type="region of interest" description="Disordered" evidence="1">
    <location>
        <begin position="1"/>
        <end position="20"/>
    </location>
</feature>
<proteinExistence type="predicted"/>
<dbReference type="Proteomes" id="UP000272400">
    <property type="component" value="Unassembled WGS sequence"/>
</dbReference>
<sequence length="167" mass="18683">MASTEETVETGDGAVRETPERLRRLPSRLLSMAAADADRVVGAGLAAEDARKWHYAVLASLREFGPASQADLSRRTGIYRSDMVGLLNELAERGFVERAPDPADRRRNVITLTAQGRHRLERLDELQADLQDQVLTPLSPAERELLVELLLRLREHHERGVPDAWDA</sequence>
<dbReference type="OrthoDB" id="4826718at2"/>
<feature type="domain" description="HTH marR-type" evidence="2">
    <location>
        <begin position="19"/>
        <end position="155"/>
    </location>
</feature>
<dbReference type="PANTHER" id="PTHR33164">
    <property type="entry name" value="TRANSCRIPTIONAL REGULATOR, MARR FAMILY"/>
    <property type="match status" value="1"/>
</dbReference>
<dbReference type="InterPro" id="IPR039422">
    <property type="entry name" value="MarR/SlyA-like"/>
</dbReference>
<dbReference type="GO" id="GO:0003700">
    <property type="term" value="F:DNA-binding transcription factor activity"/>
    <property type="evidence" value="ECO:0007669"/>
    <property type="project" value="InterPro"/>
</dbReference>
<reference evidence="3 4" key="1">
    <citation type="submission" date="2018-11" db="EMBL/GenBank/DDBJ databases">
        <title>Sequencing the genomes of 1000 actinobacteria strains.</title>
        <authorList>
            <person name="Klenk H.-P."/>
        </authorList>
    </citation>
    <scope>NUCLEOTIDE SEQUENCE [LARGE SCALE GENOMIC DNA]</scope>
    <source>
        <strain evidence="3 4">DSM 44254</strain>
    </source>
</reference>
<dbReference type="EMBL" id="RJKE01000001">
    <property type="protein sequence ID" value="ROO88220.1"/>
    <property type="molecule type" value="Genomic_DNA"/>
</dbReference>
<dbReference type="GO" id="GO:0006950">
    <property type="term" value="P:response to stress"/>
    <property type="evidence" value="ECO:0007669"/>
    <property type="project" value="TreeGrafter"/>
</dbReference>
<evidence type="ECO:0000313" key="3">
    <source>
        <dbReference type="EMBL" id="ROO88220.1"/>
    </source>
</evidence>
<gene>
    <name evidence="3" type="ORF">EDD29_5883</name>
</gene>
<dbReference type="PROSITE" id="PS50995">
    <property type="entry name" value="HTH_MARR_2"/>
    <property type="match status" value="1"/>
</dbReference>
<dbReference type="PRINTS" id="PR00598">
    <property type="entry name" value="HTHMARR"/>
</dbReference>
<name>A0A3N1D3Z5_9ACTN</name>
<protein>
    <submittedName>
        <fullName evidence="3">DNA-binding MarR family transcriptional regulator</fullName>
    </submittedName>
</protein>
<dbReference type="SUPFAM" id="SSF46785">
    <property type="entry name" value="Winged helix' DNA-binding domain"/>
    <property type="match status" value="1"/>
</dbReference>
<accession>A0A3N1D3Z5</accession>
<dbReference type="RefSeq" id="WP_123667485.1">
    <property type="nucleotide sequence ID" value="NZ_RJKE01000001.1"/>
</dbReference>
<evidence type="ECO:0000313" key="4">
    <source>
        <dbReference type="Proteomes" id="UP000272400"/>
    </source>
</evidence>